<sequence length="383" mass="44476">MKNAPEKSNPLFDRVVSILEEARSNVVRAVNSNMVVAYWLIGREIVQELQDGEERADYGRQVIEDLSNRLTKRYRKGFSTTNLWYFRQFYQAYSNRLSIRHSGGGESAKDEKLHPAGGELVANQKGPPSGYELRSGFSPQLSWSHYRALMRVKNEKTRCFYEQEAIECGWNKTQLERQIHSSYYERILANRGEAGLTAPDRERLPGNPRSPETILKSPYVLEFLGLPDSPSLRETTLEQAIITHLQKFLLEMGKGFAFVGRQKRLRFDDTDLYIDLVFYNCIIKCYLLIDLKMGELSYKDVGQMDGYVRMFDDLYTADDDNPTIGLVLWTKKNEAVAKYSVLSEQKQIFASKYMLYLPSEEQLKLEIEKERKLIEEYLENKNE</sequence>
<dbReference type="HOGENOM" id="CLU_046640_1_1_7"/>
<dbReference type="Gene3D" id="3.40.1350.10">
    <property type="match status" value="1"/>
</dbReference>
<dbReference type="GO" id="GO:0003676">
    <property type="term" value="F:nucleic acid binding"/>
    <property type="evidence" value="ECO:0007669"/>
    <property type="project" value="InterPro"/>
</dbReference>
<feature type="domain" description="YhcG N-terminal" evidence="2">
    <location>
        <begin position="137"/>
        <end position="186"/>
    </location>
</feature>
<keyword evidence="4" id="KW-1185">Reference proteome</keyword>
<dbReference type="Pfam" id="PF06250">
    <property type="entry name" value="YhcG_C"/>
    <property type="match status" value="1"/>
</dbReference>
<accession>I5B100</accession>
<evidence type="ECO:0000259" key="2">
    <source>
        <dbReference type="Pfam" id="PF17761"/>
    </source>
</evidence>
<dbReference type="InterPro" id="IPR053148">
    <property type="entry name" value="PD-DEXK-like_domain"/>
</dbReference>
<dbReference type="InterPro" id="IPR009362">
    <property type="entry name" value="YhcG_C"/>
</dbReference>
<evidence type="ECO:0000259" key="1">
    <source>
        <dbReference type="Pfam" id="PF06250"/>
    </source>
</evidence>
<dbReference type="RefSeq" id="WP_004072176.1">
    <property type="nucleotide sequence ID" value="NZ_CM001488.1"/>
</dbReference>
<gene>
    <name evidence="3" type="ORF">DespoDRAFT_01197</name>
</gene>
<dbReference type="eggNOG" id="COG4804">
    <property type="taxonomic scope" value="Bacteria"/>
</dbReference>
<reference evidence="3 4" key="2">
    <citation type="submission" date="2012-02" db="EMBL/GenBank/DDBJ databases">
        <title>Improved High-Quality Draft sequence of Desulfobacter postgatei 2ac9.</title>
        <authorList>
            <consortium name="US DOE Joint Genome Institute"/>
            <person name="Lucas S."/>
            <person name="Han J."/>
            <person name="Lapidus A."/>
            <person name="Cheng J.-F."/>
            <person name="Goodwin L."/>
            <person name="Pitluck S."/>
            <person name="Peters L."/>
            <person name="Ovchinnikova G."/>
            <person name="Held B."/>
            <person name="Detter J.C."/>
            <person name="Han C."/>
            <person name="Tapia R."/>
            <person name="Land M."/>
            <person name="Hauser L."/>
            <person name="Kyrpides N."/>
            <person name="Ivanova N."/>
            <person name="Pagani I."/>
            <person name="Orellana R."/>
            <person name="Lovley D."/>
            <person name="Woyke T."/>
        </authorList>
    </citation>
    <scope>NUCLEOTIDE SEQUENCE [LARGE SCALE GENOMIC DNA]</scope>
    <source>
        <strain evidence="3 4">2ac9</strain>
    </source>
</reference>
<evidence type="ECO:0000313" key="3">
    <source>
        <dbReference type="EMBL" id="EIM63163.1"/>
    </source>
</evidence>
<dbReference type="PANTHER" id="PTHR30547">
    <property type="entry name" value="UNCHARACTERIZED PROTEIN YHCG-RELATED"/>
    <property type="match status" value="1"/>
</dbReference>
<dbReference type="InterPro" id="IPR041527">
    <property type="entry name" value="YhcG_N"/>
</dbReference>
<evidence type="ECO:0000313" key="4">
    <source>
        <dbReference type="Proteomes" id="UP000005778"/>
    </source>
</evidence>
<proteinExistence type="predicted"/>
<feature type="domain" description="YhcG PDDEXK nuclease" evidence="1">
    <location>
        <begin position="213"/>
        <end position="364"/>
    </location>
</feature>
<name>I5B100_9BACT</name>
<protein>
    <recommendedName>
        <fullName evidence="5">DUF1016 domain-containing protein</fullName>
    </recommendedName>
</protein>
<dbReference type="AlphaFoldDB" id="I5B100"/>
<dbReference type="PANTHER" id="PTHR30547:SF5">
    <property type="entry name" value="NUCLEASE YHCG-RELATED"/>
    <property type="match status" value="1"/>
</dbReference>
<dbReference type="STRING" id="879212.DespoDRAFT_01197"/>
<feature type="domain" description="YhcG N-terminal" evidence="2">
    <location>
        <begin position="15"/>
        <end position="96"/>
    </location>
</feature>
<reference evidence="3 4" key="1">
    <citation type="submission" date="2011-09" db="EMBL/GenBank/DDBJ databases">
        <authorList>
            <consortium name="US DOE Joint Genome Institute (JGI-PGF)"/>
            <person name="Lucas S."/>
            <person name="Han J."/>
            <person name="Lapidus A."/>
            <person name="Cheng J.-F."/>
            <person name="Goodwin L."/>
            <person name="Pitluck S."/>
            <person name="Peters L."/>
            <person name="Land M.L."/>
            <person name="Hauser L."/>
            <person name="Orellana R."/>
            <person name="Lovley D."/>
            <person name="Woyke T.J."/>
        </authorList>
    </citation>
    <scope>NUCLEOTIDE SEQUENCE [LARGE SCALE GENOMIC DNA]</scope>
    <source>
        <strain evidence="3 4">2ac9</strain>
    </source>
</reference>
<dbReference type="InterPro" id="IPR011856">
    <property type="entry name" value="tRNA_endonuc-like_dom_sf"/>
</dbReference>
<dbReference type="Pfam" id="PF17761">
    <property type="entry name" value="DUF1016_N"/>
    <property type="match status" value="2"/>
</dbReference>
<dbReference type="OrthoDB" id="9801263at2"/>
<dbReference type="EMBL" id="CM001488">
    <property type="protein sequence ID" value="EIM63163.1"/>
    <property type="molecule type" value="Genomic_DNA"/>
</dbReference>
<evidence type="ECO:0008006" key="5">
    <source>
        <dbReference type="Google" id="ProtNLM"/>
    </source>
</evidence>
<dbReference type="Proteomes" id="UP000005778">
    <property type="component" value="Chromosome"/>
</dbReference>
<organism evidence="3 4">
    <name type="scientific">Desulfobacter postgatei 2ac9</name>
    <dbReference type="NCBI Taxonomy" id="879212"/>
    <lineage>
        <taxon>Bacteria</taxon>
        <taxon>Pseudomonadati</taxon>
        <taxon>Thermodesulfobacteriota</taxon>
        <taxon>Desulfobacteria</taxon>
        <taxon>Desulfobacterales</taxon>
        <taxon>Desulfobacteraceae</taxon>
        <taxon>Desulfobacter</taxon>
    </lineage>
</organism>